<reference evidence="2 4" key="1">
    <citation type="journal article" date="2012" name="Nature">
        <title>Algal genomes reveal evolutionary mosaicism and the fate of nucleomorphs.</title>
        <authorList>
            <consortium name="DOE Joint Genome Institute"/>
            <person name="Curtis B.A."/>
            <person name="Tanifuji G."/>
            <person name="Burki F."/>
            <person name="Gruber A."/>
            <person name="Irimia M."/>
            <person name="Maruyama S."/>
            <person name="Arias M.C."/>
            <person name="Ball S.G."/>
            <person name="Gile G.H."/>
            <person name="Hirakawa Y."/>
            <person name="Hopkins J.F."/>
            <person name="Kuo A."/>
            <person name="Rensing S.A."/>
            <person name="Schmutz J."/>
            <person name="Symeonidi A."/>
            <person name="Elias M."/>
            <person name="Eveleigh R.J."/>
            <person name="Herman E.K."/>
            <person name="Klute M.J."/>
            <person name="Nakayama T."/>
            <person name="Obornik M."/>
            <person name="Reyes-Prieto A."/>
            <person name="Armbrust E.V."/>
            <person name="Aves S.J."/>
            <person name="Beiko R.G."/>
            <person name="Coutinho P."/>
            <person name="Dacks J.B."/>
            <person name="Durnford D.G."/>
            <person name="Fast N.M."/>
            <person name="Green B.R."/>
            <person name="Grisdale C.J."/>
            <person name="Hempel F."/>
            <person name="Henrissat B."/>
            <person name="Hoppner M.P."/>
            <person name="Ishida K."/>
            <person name="Kim E."/>
            <person name="Koreny L."/>
            <person name="Kroth P.G."/>
            <person name="Liu Y."/>
            <person name="Malik S.B."/>
            <person name="Maier U.G."/>
            <person name="McRose D."/>
            <person name="Mock T."/>
            <person name="Neilson J.A."/>
            <person name="Onodera N.T."/>
            <person name="Poole A.M."/>
            <person name="Pritham E.J."/>
            <person name="Richards T.A."/>
            <person name="Rocap G."/>
            <person name="Roy S.W."/>
            <person name="Sarai C."/>
            <person name="Schaack S."/>
            <person name="Shirato S."/>
            <person name="Slamovits C.H."/>
            <person name="Spencer D.F."/>
            <person name="Suzuki S."/>
            <person name="Worden A.Z."/>
            <person name="Zauner S."/>
            <person name="Barry K."/>
            <person name="Bell C."/>
            <person name="Bharti A.K."/>
            <person name="Crow J.A."/>
            <person name="Grimwood J."/>
            <person name="Kramer R."/>
            <person name="Lindquist E."/>
            <person name="Lucas S."/>
            <person name="Salamov A."/>
            <person name="McFadden G.I."/>
            <person name="Lane C.E."/>
            <person name="Keeling P.J."/>
            <person name="Gray M.W."/>
            <person name="Grigoriev I.V."/>
            <person name="Archibald J.M."/>
        </authorList>
    </citation>
    <scope>NUCLEOTIDE SEQUENCE</scope>
    <source>
        <strain evidence="2 4">CCMP2712</strain>
    </source>
</reference>
<evidence type="ECO:0000313" key="2">
    <source>
        <dbReference type="EMBL" id="EKX47915.1"/>
    </source>
</evidence>
<dbReference type="Gene3D" id="3.30.360.10">
    <property type="entry name" value="Dihydrodipicolinate Reductase, domain 2"/>
    <property type="match status" value="1"/>
</dbReference>
<reference evidence="3" key="3">
    <citation type="submission" date="2016-03" db="UniProtKB">
        <authorList>
            <consortium name="EnsemblProtists"/>
        </authorList>
    </citation>
    <scope>IDENTIFICATION</scope>
</reference>
<dbReference type="AlphaFoldDB" id="L1JIJ5"/>
<reference evidence="4" key="2">
    <citation type="submission" date="2012-11" db="EMBL/GenBank/DDBJ databases">
        <authorList>
            <person name="Kuo A."/>
            <person name="Curtis B.A."/>
            <person name="Tanifuji G."/>
            <person name="Burki F."/>
            <person name="Gruber A."/>
            <person name="Irimia M."/>
            <person name="Maruyama S."/>
            <person name="Arias M.C."/>
            <person name="Ball S.G."/>
            <person name="Gile G.H."/>
            <person name="Hirakawa Y."/>
            <person name="Hopkins J.F."/>
            <person name="Rensing S.A."/>
            <person name="Schmutz J."/>
            <person name="Symeonidi A."/>
            <person name="Elias M."/>
            <person name="Eveleigh R.J."/>
            <person name="Herman E.K."/>
            <person name="Klute M.J."/>
            <person name="Nakayama T."/>
            <person name="Obornik M."/>
            <person name="Reyes-Prieto A."/>
            <person name="Armbrust E.V."/>
            <person name="Aves S.J."/>
            <person name="Beiko R.G."/>
            <person name="Coutinho P."/>
            <person name="Dacks J.B."/>
            <person name="Durnford D.G."/>
            <person name="Fast N.M."/>
            <person name="Green B.R."/>
            <person name="Grisdale C."/>
            <person name="Hempe F."/>
            <person name="Henrissat B."/>
            <person name="Hoppner M.P."/>
            <person name="Ishida K.-I."/>
            <person name="Kim E."/>
            <person name="Koreny L."/>
            <person name="Kroth P.G."/>
            <person name="Liu Y."/>
            <person name="Malik S.-B."/>
            <person name="Maier U.G."/>
            <person name="McRose D."/>
            <person name="Mock T."/>
            <person name="Neilson J.A."/>
            <person name="Onodera N.T."/>
            <person name="Poole A.M."/>
            <person name="Pritham E.J."/>
            <person name="Richards T.A."/>
            <person name="Rocap G."/>
            <person name="Roy S.W."/>
            <person name="Sarai C."/>
            <person name="Schaack S."/>
            <person name="Shirato S."/>
            <person name="Slamovits C.H."/>
            <person name="Spencer D.F."/>
            <person name="Suzuki S."/>
            <person name="Worden A.Z."/>
            <person name="Zauner S."/>
            <person name="Barry K."/>
            <person name="Bell C."/>
            <person name="Bharti A.K."/>
            <person name="Crow J.A."/>
            <person name="Grimwood J."/>
            <person name="Kramer R."/>
            <person name="Lindquist E."/>
            <person name="Lucas S."/>
            <person name="Salamov A."/>
            <person name="McFadden G.I."/>
            <person name="Lane C.E."/>
            <person name="Keeling P.J."/>
            <person name="Gray M.W."/>
            <person name="Grigoriev I.V."/>
            <person name="Archibald J.M."/>
        </authorList>
    </citation>
    <scope>NUCLEOTIDE SEQUENCE</scope>
    <source>
        <strain evidence="4">CCMP2712</strain>
    </source>
</reference>
<evidence type="ECO:0000313" key="4">
    <source>
        <dbReference type="Proteomes" id="UP000011087"/>
    </source>
</evidence>
<protein>
    <submittedName>
        <fullName evidence="2 3">Uncharacterized protein</fullName>
    </submittedName>
</protein>
<dbReference type="EMBL" id="JH992988">
    <property type="protein sequence ID" value="EKX47915.1"/>
    <property type="molecule type" value="Genomic_DNA"/>
</dbReference>
<dbReference type="RefSeq" id="XP_005834895.1">
    <property type="nucleotide sequence ID" value="XM_005834838.1"/>
</dbReference>
<dbReference type="GeneID" id="17304491"/>
<dbReference type="HOGENOM" id="CLU_656315_0_0_1"/>
<dbReference type="SUPFAM" id="SSF160532">
    <property type="entry name" value="Ava3019-like"/>
    <property type="match status" value="1"/>
</dbReference>
<organism evidence="2">
    <name type="scientific">Guillardia theta (strain CCMP2712)</name>
    <name type="common">Cryptophyte</name>
    <dbReference type="NCBI Taxonomy" id="905079"/>
    <lineage>
        <taxon>Eukaryota</taxon>
        <taxon>Cryptophyceae</taxon>
        <taxon>Pyrenomonadales</taxon>
        <taxon>Geminigeraceae</taxon>
        <taxon>Guillardia</taxon>
    </lineage>
</organism>
<gene>
    <name evidence="2" type="ORF">GUITHDRAFT_137276</name>
</gene>
<feature type="compositionally biased region" description="Basic and acidic residues" evidence="1">
    <location>
        <begin position="388"/>
        <end position="397"/>
    </location>
</feature>
<sequence>MVGRAGPLGRRPALRPGAAATNHRVAAPPHSTWQRPHTEAPRLCLSANFSGPGPGTDGAGPRFQPSQAVTPAELAAGSPGTTERTSETEMKLMVIRVAMFVCLADSLMAFNVWFPCFSGNAISKPLFLRHHEEVERGRHISMHAIKRESKQKWYEGIDRNSEEYKKTLERQRQLTDSMSVLEKWDESMREFYQKHADATAPLGDVEGLVKVAGAQERRALREACKILSSEAYYVLLGMNAGTEEEVRRCFQQWIEGLQLPMPEQVPYMDDNFGTEFLDRASMSQELQTRFDGPVHLAYNSKAGEAADAPPRVHIMPYPAMDRGTVFTPILEGFFTQYGEIPLNLFDVALDEKIPEGYESVDESVRSKDVAARQHAALGNAYANPSAMKDVKVAKPSESESSCEQAQNLLDQTSSSEFLN</sequence>
<evidence type="ECO:0000313" key="3">
    <source>
        <dbReference type="EnsemblProtists" id="EKX47915"/>
    </source>
</evidence>
<name>L1JIJ5_GUITC</name>
<dbReference type="KEGG" id="gtt:GUITHDRAFT_137276"/>
<evidence type="ECO:0000256" key="1">
    <source>
        <dbReference type="SAM" id="MobiDB-lite"/>
    </source>
</evidence>
<feature type="compositionally biased region" description="Low complexity" evidence="1">
    <location>
        <begin position="1"/>
        <end position="20"/>
    </location>
</feature>
<feature type="region of interest" description="Disordered" evidence="1">
    <location>
        <begin position="1"/>
        <end position="65"/>
    </location>
</feature>
<accession>L1JIJ5</accession>
<keyword evidence="4" id="KW-1185">Reference proteome</keyword>
<proteinExistence type="predicted"/>
<dbReference type="Proteomes" id="UP000011087">
    <property type="component" value="Unassembled WGS sequence"/>
</dbReference>
<feature type="compositionally biased region" description="Polar residues" evidence="1">
    <location>
        <begin position="398"/>
        <end position="419"/>
    </location>
</feature>
<dbReference type="PaxDb" id="55529-EKX47915"/>
<feature type="region of interest" description="Disordered" evidence="1">
    <location>
        <begin position="387"/>
        <end position="419"/>
    </location>
</feature>
<dbReference type="EnsemblProtists" id="EKX47915">
    <property type="protein sequence ID" value="EKX47915"/>
    <property type="gene ID" value="GUITHDRAFT_137276"/>
</dbReference>